<dbReference type="EMBL" id="QYUP01000176">
    <property type="protein sequence ID" value="RJG09374.1"/>
    <property type="molecule type" value="Genomic_DNA"/>
</dbReference>
<organism evidence="2 3">
    <name type="scientific">Massilia cavernae</name>
    <dbReference type="NCBI Taxonomy" id="2320864"/>
    <lineage>
        <taxon>Bacteria</taxon>
        <taxon>Pseudomonadati</taxon>
        <taxon>Pseudomonadota</taxon>
        <taxon>Betaproteobacteria</taxon>
        <taxon>Burkholderiales</taxon>
        <taxon>Oxalobacteraceae</taxon>
        <taxon>Telluria group</taxon>
        <taxon>Massilia</taxon>
    </lineage>
</organism>
<comment type="caution">
    <text evidence="2">The sequence shown here is derived from an EMBL/GenBank/DDBJ whole genome shotgun (WGS) entry which is preliminary data.</text>
</comment>
<dbReference type="InterPro" id="IPR012312">
    <property type="entry name" value="Hemerythrin-like"/>
</dbReference>
<dbReference type="Gene3D" id="1.20.120.520">
    <property type="entry name" value="nmb1532 protein domain like"/>
    <property type="match status" value="1"/>
</dbReference>
<gene>
    <name evidence="2" type="ORF">D3872_23025</name>
</gene>
<sequence>METLASYLEQDHVHCDALFRATNESACAGRWPQATREMAAFQHALERHLLIEERILYPAYENALGHAAGPTLSMRAEHLRIRAVVQRLTDAVRAQDRVAFFNHADAFLLMMHQHSEKEEGIVYPRIARVLAHASNDLLSAMRAYGTYEGSTRVA</sequence>
<feature type="domain" description="Hemerythrin-like" evidence="1">
    <location>
        <begin position="5"/>
        <end position="126"/>
    </location>
</feature>
<reference evidence="2 3" key="1">
    <citation type="submission" date="2018-09" db="EMBL/GenBank/DDBJ databases">
        <authorList>
            <person name="Zhu H."/>
        </authorList>
    </citation>
    <scope>NUCLEOTIDE SEQUENCE [LARGE SCALE GENOMIC DNA]</scope>
    <source>
        <strain evidence="2 3">K1S02-61</strain>
    </source>
</reference>
<dbReference type="AlphaFoldDB" id="A0A418XA69"/>
<protein>
    <submittedName>
        <fullName evidence="2">Hemerythrin domain-containing protein</fullName>
    </submittedName>
</protein>
<dbReference type="Proteomes" id="UP000284006">
    <property type="component" value="Unassembled WGS sequence"/>
</dbReference>
<proteinExistence type="predicted"/>
<evidence type="ECO:0000313" key="2">
    <source>
        <dbReference type="EMBL" id="RJG09374.1"/>
    </source>
</evidence>
<dbReference type="OrthoDB" id="9792554at2"/>
<evidence type="ECO:0000313" key="3">
    <source>
        <dbReference type="Proteomes" id="UP000284006"/>
    </source>
</evidence>
<accession>A0A418XA69</accession>
<evidence type="ECO:0000259" key="1">
    <source>
        <dbReference type="Pfam" id="PF01814"/>
    </source>
</evidence>
<dbReference type="RefSeq" id="WP_119812957.1">
    <property type="nucleotide sequence ID" value="NZ_QYUP01000176.1"/>
</dbReference>
<keyword evidence="3" id="KW-1185">Reference proteome</keyword>
<dbReference type="Pfam" id="PF01814">
    <property type="entry name" value="Hemerythrin"/>
    <property type="match status" value="1"/>
</dbReference>
<name>A0A418XA69_9BURK</name>